<reference evidence="2" key="1">
    <citation type="journal article" date="2023" name="Mol. Phylogenet. Evol.">
        <title>Genome-scale phylogeny and comparative genomics of the fungal order Sordariales.</title>
        <authorList>
            <person name="Hensen N."/>
            <person name="Bonometti L."/>
            <person name="Westerberg I."/>
            <person name="Brannstrom I.O."/>
            <person name="Guillou S."/>
            <person name="Cros-Aarteil S."/>
            <person name="Calhoun S."/>
            <person name="Haridas S."/>
            <person name="Kuo A."/>
            <person name="Mondo S."/>
            <person name="Pangilinan J."/>
            <person name="Riley R."/>
            <person name="LaButti K."/>
            <person name="Andreopoulos B."/>
            <person name="Lipzen A."/>
            <person name="Chen C."/>
            <person name="Yan M."/>
            <person name="Daum C."/>
            <person name="Ng V."/>
            <person name="Clum A."/>
            <person name="Steindorff A."/>
            <person name="Ohm R.A."/>
            <person name="Martin F."/>
            <person name="Silar P."/>
            <person name="Natvig D.O."/>
            <person name="Lalanne C."/>
            <person name="Gautier V."/>
            <person name="Ament-Velasquez S.L."/>
            <person name="Kruys A."/>
            <person name="Hutchinson M.I."/>
            <person name="Powell A.J."/>
            <person name="Barry K."/>
            <person name="Miller A.N."/>
            <person name="Grigoriev I.V."/>
            <person name="Debuchy R."/>
            <person name="Gladieux P."/>
            <person name="Hiltunen Thoren M."/>
            <person name="Johannesson H."/>
        </authorList>
    </citation>
    <scope>NUCLEOTIDE SEQUENCE</scope>
    <source>
        <strain evidence="2">CBS 118394</strain>
    </source>
</reference>
<accession>A0AAE0IUF7</accession>
<evidence type="ECO:0000313" key="2">
    <source>
        <dbReference type="EMBL" id="KAK3331496.1"/>
    </source>
</evidence>
<dbReference type="Proteomes" id="UP001283341">
    <property type="component" value="Unassembled WGS sequence"/>
</dbReference>
<dbReference type="AlphaFoldDB" id="A0AAE0IUF7"/>
<gene>
    <name evidence="2" type="ORF">B0H66DRAFT_98328</name>
</gene>
<feature type="region of interest" description="Disordered" evidence="1">
    <location>
        <begin position="33"/>
        <end position="52"/>
    </location>
</feature>
<dbReference type="EMBL" id="JAUEDM010000001">
    <property type="protein sequence ID" value="KAK3331496.1"/>
    <property type="molecule type" value="Genomic_DNA"/>
</dbReference>
<reference evidence="2" key="2">
    <citation type="submission" date="2023-06" db="EMBL/GenBank/DDBJ databases">
        <authorList>
            <consortium name="Lawrence Berkeley National Laboratory"/>
            <person name="Haridas S."/>
            <person name="Hensen N."/>
            <person name="Bonometti L."/>
            <person name="Westerberg I."/>
            <person name="Brannstrom I.O."/>
            <person name="Guillou S."/>
            <person name="Cros-Aarteil S."/>
            <person name="Calhoun S."/>
            <person name="Kuo A."/>
            <person name="Mondo S."/>
            <person name="Pangilinan J."/>
            <person name="Riley R."/>
            <person name="Labutti K."/>
            <person name="Andreopoulos B."/>
            <person name="Lipzen A."/>
            <person name="Chen C."/>
            <person name="Yanf M."/>
            <person name="Daum C."/>
            <person name="Ng V."/>
            <person name="Clum A."/>
            <person name="Steindorff A."/>
            <person name="Ohm R."/>
            <person name="Martin F."/>
            <person name="Silar P."/>
            <person name="Natvig D."/>
            <person name="Lalanne C."/>
            <person name="Gautier V."/>
            <person name="Ament-Velasquez S.L."/>
            <person name="Kruys A."/>
            <person name="Hutchinson M.I."/>
            <person name="Powell A.J."/>
            <person name="Barry K."/>
            <person name="Miller A.N."/>
            <person name="Grigoriev I.V."/>
            <person name="Debuchy R."/>
            <person name="Gladieux P."/>
            <person name="Thoren M.H."/>
            <person name="Johannesson H."/>
        </authorList>
    </citation>
    <scope>NUCLEOTIDE SEQUENCE</scope>
    <source>
        <strain evidence="2">CBS 118394</strain>
    </source>
</reference>
<sequence>MDTWVFESNSDMPTLAYQGMVREQETAEELIRTANIVPRTGRGQDPTGQQPTAEDIVTQLAEISNRSSDQPNPPDSLRLPSSLEATATEMEDYVFELRSSAMFPIGNLAMFAEQDQLDFISHALQAERQFDDHYEHGTGEPPSMQIYGSSQRPFIRVLCGGGFADALSPDYGNSTISIVLKWYNPGYSYP</sequence>
<organism evidence="2 3">
    <name type="scientific">Apodospora peruviana</name>
    <dbReference type="NCBI Taxonomy" id="516989"/>
    <lineage>
        <taxon>Eukaryota</taxon>
        <taxon>Fungi</taxon>
        <taxon>Dikarya</taxon>
        <taxon>Ascomycota</taxon>
        <taxon>Pezizomycotina</taxon>
        <taxon>Sordariomycetes</taxon>
        <taxon>Sordariomycetidae</taxon>
        <taxon>Sordariales</taxon>
        <taxon>Lasiosphaeriaceae</taxon>
        <taxon>Apodospora</taxon>
    </lineage>
</organism>
<proteinExistence type="predicted"/>
<name>A0AAE0IUF7_9PEZI</name>
<evidence type="ECO:0000313" key="3">
    <source>
        <dbReference type="Proteomes" id="UP001283341"/>
    </source>
</evidence>
<protein>
    <submittedName>
        <fullName evidence="2">Uncharacterized protein</fullName>
    </submittedName>
</protein>
<evidence type="ECO:0000256" key="1">
    <source>
        <dbReference type="SAM" id="MobiDB-lite"/>
    </source>
</evidence>
<keyword evidence="3" id="KW-1185">Reference proteome</keyword>
<comment type="caution">
    <text evidence="2">The sequence shown here is derived from an EMBL/GenBank/DDBJ whole genome shotgun (WGS) entry which is preliminary data.</text>
</comment>